<keyword evidence="3" id="KW-1185">Reference proteome</keyword>
<dbReference type="AlphaFoldDB" id="A0A6M4H368"/>
<evidence type="ECO:0000313" key="2">
    <source>
        <dbReference type="EMBL" id="QJR13528.1"/>
    </source>
</evidence>
<dbReference type="InParanoid" id="A0A6M4H368"/>
<feature type="signal peptide" evidence="1">
    <location>
        <begin position="1"/>
        <end position="20"/>
    </location>
</feature>
<evidence type="ECO:0000256" key="1">
    <source>
        <dbReference type="SAM" id="SignalP"/>
    </source>
</evidence>
<dbReference type="InterPro" id="IPR029058">
    <property type="entry name" value="AB_hydrolase_fold"/>
</dbReference>
<protein>
    <recommendedName>
        <fullName evidence="4">Alpha/beta hydrolase</fullName>
    </recommendedName>
</protein>
<proteinExistence type="predicted"/>
<dbReference type="Gene3D" id="3.40.50.1820">
    <property type="entry name" value="alpha/beta hydrolase"/>
    <property type="match status" value="1"/>
</dbReference>
<evidence type="ECO:0008006" key="4">
    <source>
        <dbReference type="Google" id="ProtNLM"/>
    </source>
</evidence>
<evidence type="ECO:0000313" key="3">
    <source>
        <dbReference type="Proteomes" id="UP000503096"/>
    </source>
</evidence>
<organism evidence="2 3">
    <name type="scientific">Usitatibacter palustris</name>
    <dbReference type="NCBI Taxonomy" id="2732487"/>
    <lineage>
        <taxon>Bacteria</taxon>
        <taxon>Pseudomonadati</taxon>
        <taxon>Pseudomonadota</taxon>
        <taxon>Betaproteobacteria</taxon>
        <taxon>Nitrosomonadales</taxon>
        <taxon>Usitatibacteraceae</taxon>
        <taxon>Usitatibacter</taxon>
    </lineage>
</organism>
<keyword evidence="1" id="KW-0732">Signal</keyword>
<gene>
    <name evidence="2" type="ORF">DSM104440_00312</name>
</gene>
<reference evidence="2 3" key="1">
    <citation type="submission" date="2020-04" db="EMBL/GenBank/DDBJ databases">
        <title>Usitatibacter rugosus gen. nov., sp. nov. and Usitatibacter palustris sp. nov., novel members of Usitatibacteraceae fam. nov. within the order Nitrosomonadales isolated from soil.</title>
        <authorList>
            <person name="Huber K.J."/>
            <person name="Neumann-Schaal M."/>
            <person name="Geppert A."/>
            <person name="Luckner M."/>
            <person name="Wanner G."/>
            <person name="Overmann J."/>
        </authorList>
    </citation>
    <scope>NUCLEOTIDE SEQUENCE [LARGE SCALE GENOMIC DNA]</scope>
    <source>
        <strain evidence="2 3">Swamp67</strain>
    </source>
</reference>
<dbReference type="Proteomes" id="UP000503096">
    <property type="component" value="Chromosome"/>
</dbReference>
<dbReference type="SUPFAM" id="SSF53474">
    <property type="entry name" value="alpha/beta-Hydrolases"/>
    <property type="match status" value="1"/>
</dbReference>
<dbReference type="KEGG" id="upl:DSM104440_00312"/>
<sequence length="260" mass="27617">MSLHSLGAVVLCLTSLAASAQSPQVIDVPTRDGVTNRVLYISPAQPKATLLLFAGGHGGLQLTPAGSMKWGAGNFLVRTRQQFVDQGVAVIVVDAPSDRQSTPFLNGFRQTPGHVADVKAILAWARAKSKAPVWLIGTSRGTQSAAYLATELQGADAPDGIVLTSTVLADPRGRPVPAMPLERIQVPVLVVHHEQDGCFACLFSDVPQLMGRLTGTKRKELIAVKGGESRGDPCEAFSHHGYLGQEAEVVEKLVAWINTK</sequence>
<dbReference type="EMBL" id="CP053073">
    <property type="protein sequence ID" value="QJR13528.1"/>
    <property type="molecule type" value="Genomic_DNA"/>
</dbReference>
<feature type="chain" id="PRO_5026882665" description="Alpha/beta hydrolase" evidence="1">
    <location>
        <begin position="21"/>
        <end position="260"/>
    </location>
</feature>
<name>A0A6M4H368_9PROT</name>
<accession>A0A6M4H368</accession>